<dbReference type="OMA" id="HICAFGG"/>
<protein>
    <submittedName>
        <fullName evidence="2">Uncharacterized protein</fullName>
    </submittedName>
</protein>
<evidence type="ECO:0000313" key="2">
    <source>
        <dbReference type="EMBL" id="KAG8465699.1"/>
    </source>
</evidence>
<evidence type="ECO:0000313" key="3">
    <source>
        <dbReference type="Proteomes" id="UP000751190"/>
    </source>
</evidence>
<proteinExistence type="predicted"/>
<gene>
    <name evidence="2" type="ORF">KFE25_003006</name>
</gene>
<evidence type="ECO:0000256" key="1">
    <source>
        <dbReference type="SAM" id="SignalP"/>
    </source>
</evidence>
<dbReference type="Gene3D" id="2.120.10.80">
    <property type="entry name" value="Kelch-type beta propeller"/>
    <property type="match status" value="1"/>
</dbReference>
<dbReference type="OrthoDB" id="407905at2759"/>
<name>A0A8J6CAN3_DIALT</name>
<accession>A0A8J6CAN3</accession>
<dbReference type="Proteomes" id="UP000751190">
    <property type="component" value="Unassembled WGS sequence"/>
</dbReference>
<reference evidence="2" key="1">
    <citation type="submission" date="2021-05" db="EMBL/GenBank/DDBJ databases">
        <title>The genome of the haptophyte Pavlova lutheri (Diacronema luteri, Pavlovales) - a model for lipid biosynthesis in eukaryotic algae.</title>
        <authorList>
            <person name="Hulatt C.J."/>
            <person name="Posewitz M.C."/>
        </authorList>
    </citation>
    <scope>NUCLEOTIDE SEQUENCE</scope>
    <source>
        <strain evidence="2">NIVA-4/92</strain>
    </source>
</reference>
<comment type="caution">
    <text evidence="2">The sequence shown here is derived from an EMBL/GenBank/DDBJ whole genome shotgun (WGS) entry which is preliminary data.</text>
</comment>
<dbReference type="SUPFAM" id="SSF50965">
    <property type="entry name" value="Galactose oxidase, central domain"/>
    <property type="match status" value="1"/>
</dbReference>
<feature type="signal peptide" evidence="1">
    <location>
        <begin position="1"/>
        <end position="18"/>
    </location>
</feature>
<dbReference type="InterPro" id="IPR015915">
    <property type="entry name" value="Kelch-typ_b-propeller"/>
</dbReference>
<keyword evidence="1" id="KW-0732">Signal</keyword>
<organism evidence="2 3">
    <name type="scientific">Diacronema lutheri</name>
    <name type="common">Unicellular marine alga</name>
    <name type="synonym">Monochrysis lutheri</name>
    <dbReference type="NCBI Taxonomy" id="2081491"/>
    <lineage>
        <taxon>Eukaryota</taxon>
        <taxon>Haptista</taxon>
        <taxon>Haptophyta</taxon>
        <taxon>Pavlovophyceae</taxon>
        <taxon>Pavlovales</taxon>
        <taxon>Pavlovaceae</taxon>
        <taxon>Diacronema</taxon>
    </lineage>
</organism>
<dbReference type="InterPro" id="IPR011043">
    <property type="entry name" value="Gal_Oxase/kelch_b-propeller"/>
</dbReference>
<keyword evidence="3" id="KW-1185">Reference proteome</keyword>
<dbReference type="AlphaFoldDB" id="A0A8J6CAN3"/>
<dbReference type="EMBL" id="JAGTXO010000010">
    <property type="protein sequence ID" value="KAG8465699.1"/>
    <property type="molecule type" value="Genomic_DNA"/>
</dbReference>
<sequence length="442" mass="48676">MWTGLLTAPLLFASCGERAWPSWDMARHPIRVDTLQLPRFPRRPHVNGVSAASRVYGPLCAQDHFVLNAPLVEARRNHDCTIESDRYLINILGRNGRHVERRDLQTGATELFAVPGHDPAAHPLNDLNHIYGVRVQPLGDVASNSSFDAKSELWMVCGFHGDRINGEISSSYARVLDLRTMRVRLGPKLLRAGGACSALALEIDGPGTPEHICAFGGTDGAHNTGTFLKSVACYDRRRQVWHEPLGELPVACDHSNAILLPPSLCHPADPARVLLMNFRIRHYADERPEIWAIDLPVSATPRWYLFANETGTAEYLQPRDAAGVFTTASGRYVFNVGGVSYVMRDMPNGKRRRLSMKHSTVRVFDACARRWAPAGGDVGYGYFALQSCASSKLGLAFTCGGQPPDGSVSDKISDNSHNCIVHNLLGPSFGAMYGEVIDRRRQ</sequence>
<feature type="chain" id="PRO_5035276112" evidence="1">
    <location>
        <begin position="19"/>
        <end position="442"/>
    </location>
</feature>